<feature type="domain" description="MATH" evidence="2">
    <location>
        <begin position="4"/>
        <end position="150"/>
    </location>
</feature>
<dbReference type="Proteomes" id="UP000187203">
    <property type="component" value="Unassembled WGS sequence"/>
</dbReference>
<dbReference type="PROSITE" id="PS50144">
    <property type="entry name" value="MATH"/>
    <property type="match status" value="2"/>
</dbReference>
<comment type="caution">
    <text evidence="3">The sequence shown here is derived from an EMBL/GenBank/DDBJ whole genome shotgun (WGS) entry which is preliminary data.</text>
</comment>
<feature type="region of interest" description="Disordered" evidence="1">
    <location>
        <begin position="1"/>
        <end position="20"/>
    </location>
</feature>
<evidence type="ECO:0000313" key="4">
    <source>
        <dbReference type="Proteomes" id="UP000187203"/>
    </source>
</evidence>
<name>A0A1R3JTH5_9ROSI</name>
<dbReference type="InterPro" id="IPR008974">
    <property type="entry name" value="TRAF-like"/>
</dbReference>
<keyword evidence="4" id="KW-1185">Reference proteome</keyword>
<dbReference type="Gene3D" id="2.60.210.10">
    <property type="entry name" value="Apoptosis, Tumor Necrosis Factor Receptor Associated Protein 2, Chain A"/>
    <property type="match status" value="2"/>
</dbReference>
<sequence>MEEDRMLHHSVPPHDDAPDALKKTKADKYESADFEAGGYIWKLVLYPYGDEKRDGNEHISLFLALSESDKTVSHKNPRTPGWEVKVTYSFFVFNHFHDSYLVIPDGRIRRFRGLNAENGHGFSRLLPLSTFTNPSNGYLVDDCCAFGVELLVISGKGETFSMVKEPNDGIFTWKLENFSTLNETPQVSRVFTAAGCQWKLSVYPKGDSRAKESLSCFLKLHSSQSIFFQRKVYVEFKLSIKNQFGMSHRELKDNAWMGGSVSAWGFANFIPLKDLEDMSKGFVVLDAVIFEVEITAISQIKYGV</sequence>
<protein>
    <submittedName>
        <fullName evidence="3">TRAF-like family protein</fullName>
    </submittedName>
</protein>
<dbReference type="InterPro" id="IPR002083">
    <property type="entry name" value="MATH/TRAF_dom"/>
</dbReference>
<reference evidence="4" key="1">
    <citation type="submission" date="2013-09" db="EMBL/GenBank/DDBJ databases">
        <title>Corchorus olitorius genome sequencing.</title>
        <authorList>
            <person name="Alam M."/>
            <person name="Haque M.S."/>
            <person name="Islam M.S."/>
            <person name="Emdad E.M."/>
            <person name="Islam M.M."/>
            <person name="Ahmed B."/>
            <person name="Halim A."/>
            <person name="Hossen Q.M.M."/>
            <person name="Hossain M.Z."/>
            <person name="Ahmed R."/>
            <person name="Khan M.M."/>
            <person name="Islam R."/>
            <person name="Rashid M.M."/>
            <person name="Khan S.A."/>
            <person name="Rahman M.S."/>
            <person name="Alam M."/>
            <person name="Yahiya A.S."/>
            <person name="Khan M.S."/>
            <person name="Azam M.S."/>
            <person name="Haque T."/>
            <person name="Lashkar M.Z.H."/>
            <person name="Akhand A.I."/>
            <person name="Morshed G."/>
            <person name="Roy S."/>
            <person name="Uddin K.S."/>
            <person name="Rabeya T."/>
            <person name="Hossain A.S."/>
            <person name="Chowdhury A."/>
            <person name="Snigdha A.R."/>
            <person name="Mortoza M.S."/>
            <person name="Matin S.A."/>
            <person name="Hoque S.M.E."/>
            <person name="Islam M.K."/>
            <person name="Roy D.K."/>
            <person name="Haider R."/>
            <person name="Moosa M.M."/>
            <person name="Elias S.M."/>
            <person name="Hasan A.M."/>
            <person name="Jahan S."/>
            <person name="Shafiuddin M."/>
            <person name="Mahmood N."/>
            <person name="Shommy N.S."/>
        </authorList>
    </citation>
    <scope>NUCLEOTIDE SEQUENCE [LARGE SCALE GENOMIC DNA]</scope>
    <source>
        <strain evidence="4">cv. O-4</strain>
    </source>
</reference>
<dbReference type="Pfam" id="PF22486">
    <property type="entry name" value="MATH_2"/>
    <property type="match status" value="2"/>
</dbReference>
<dbReference type="AlphaFoldDB" id="A0A1R3JTH5"/>
<evidence type="ECO:0000256" key="1">
    <source>
        <dbReference type="SAM" id="MobiDB-lite"/>
    </source>
</evidence>
<evidence type="ECO:0000313" key="3">
    <source>
        <dbReference type="EMBL" id="OMO98051.1"/>
    </source>
</evidence>
<dbReference type="SMART" id="SM00061">
    <property type="entry name" value="MATH"/>
    <property type="match status" value="2"/>
</dbReference>
<feature type="domain" description="MATH" evidence="2">
    <location>
        <begin position="168"/>
        <end position="294"/>
    </location>
</feature>
<proteinExistence type="predicted"/>
<evidence type="ECO:0000259" key="2">
    <source>
        <dbReference type="PROSITE" id="PS50144"/>
    </source>
</evidence>
<dbReference type="STRING" id="93759.A0A1R3JTH5"/>
<dbReference type="PANTHER" id="PTHR46162">
    <property type="entry name" value="TRAF-LIKE FAMILY PROTEIN"/>
    <property type="match status" value="1"/>
</dbReference>
<dbReference type="OrthoDB" id="192247at2759"/>
<dbReference type="PANTHER" id="PTHR46162:SF40">
    <property type="entry name" value="TRAF-LIKE FAMILY PROTEIN"/>
    <property type="match status" value="1"/>
</dbReference>
<dbReference type="EMBL" id="AWUE01015387">
    <property type="protein sequence ID" value="OMO98051.1"/>
    <property type="molecule type" value="Genomic_DNA"/>
</dbReference>
<accession>A0A1R3JTH5</accession>
<dbReference type="SUPFAM" id="SSF49599">
    <property type="entry name" value="TRAF domain-like"/>
    <property type="match status" value="2"/>
</dbReference>
<gene>
    <name evidence="3" type="ORF">COLO4_14171</name>
</gene>
<organism evidence="3 4">
    <name type="scientific">Corchorus olitorius</name>
    <dbReference type="NCBI Taxonomy" id="93759"/>
    <lineage>
        <taxon>Eukaryota</taxon>
        <taxon>Viridiplantae</taxon>
        <taxon>Streptophyta</taxon>
        <taxon>Embryophyta</taxon>
        <taxon>Tracheophyta</taxon>
        <taxon>Spermatophyta</taxon>
        <taxon>Magnoliopsida</taxon>
        <taxon>eudicotyledons</taxon>
        <taxon>Gunneridae</taxon>
        <taxon>Pentapetalae</taxon>
        <taxon>rosids</taxon>
        <taxon>malvids</taxon>
        <taxon>Malvales</taxon>
        <taxon>Malvaceae</taxon>
        <taxon>Grewioideae</taxon>
        <taxon>Apeibeae</taxon>
        <taxon>Corchorus</taxon>
    </lineage>
</organism>
<dbReference type="CDD" id="cd00121">
    <property type="entry name" value="MATH"/>
    <property type="match status" value="2"/>
</dbReference>